<comment type="caution">
    <text evidence="1">The sequence shown here is derived from an EMBL/GenBank/DDBJ whole genome shotgun (WGS) entry which is preliminary data.</text>
</comment>
<evidence type="ECO:0000313" key="1">
    <source>
        <dbReference type="EMBL" id="KKW27203.1"/>
    </source>
</evidence>
<dbReference type="AlphaFoldDB" id="A0A0G1X7P9"/>
<dbReference type="Proteomes" id="UP000034913">
    <property type="component" value="Unassembled WGS sequence"/>
</dbReference>
<protein>
    <submittedName>
        <fullName evidence="1">Uncharacterized protein</fullName>
    </submittedName>
</protein>
<reference evidence="1 2" key="1">
    <citation type="journal article" date="2015" name="Nature">
        <title>rRNA introns, odd ribosomes, and small enigmatic genomes across a large radiation of phyla.</title>
        <authorList>
            <person name="Brown C.T."/>
            <person name="Hug L.A."/>
            <person name="Thomas B.C."/>
            <person name="Sharon I."/>
            <person name="Castelle C.J."/>
            <person name="Singh A."/>
            <person name="Wilkins M.J."/>
            <person name="Williams K.H."/>
            <person name="Banfield J.F."/>
        </authorList>
    </citation>
    <scope>NUCLEOTIDE SEQUENCE [LARGE SCALE GENOMIC DNA]</scope>
</reference>
<organism evidence="1 2">
    <name type="scientific">candidate division Kazan bacterium GW2011_GWB1_52_7</name>
    <dbReference type="NCBI Taxonomy" id="1620414"/>
    <lineage>
        <taxon>Bacteria</taxon>
        <taxon>Bacteria division Kazan-3B-28</taxon>
    </lineage>
</organism>
<accession>A0A0G1X7P9</accession>
<proteinExistence type="predicted"/>
<evidence type="ECO:0000313" key="2">
    <source>
        <dbReference type="Proteomes" id="UP000034913"/>
    </source>
</evidence>
<dbReference type="EMBL" id="LCRB01000001">
    <property type="protein sequence ID" value="KKW27203.1"/>
    <property type="molecule type" value="Genomic_DNA"/>
</dbReference>
<gene>
    <name evidence="1" type="ORF">VF00_C0001G0138</name>
</gene>
<name>A0A0G1X7P9_UNCK3</name>
<sequence>MGEKLVLSAALKKGDQADSLVLANGVIWPLEVQLPQPAGTDIIVEVTNKATYQTDQQALAKQLLQEILNGR</sequence>